<keyword evidence="4" id="KW-1185">Reference proteome</keyword>
<name>A0A0K2GE08_NITMO</name>
<evidence type="ECO:0000313" key="3">
    <source>
        <dbReference type="EMBL" id="ALA59089.1"/>
    </source>
</evidence>
<dbReference type="STRING" id="42253.NITMOv2_2677"/>
<dbReference type="AlphaFoldDB" id="A0A0K2GE08"/>
<reference evidence="3 4" key="1">
    <citation type="journal article" date="2015" name="Proc. Natl. Acad. Sci. U.S.A.">
        <title>Expanded metabolic versatility of ubiquitous nitrite-oxidizing bacteria from the genus Nitrospira.</title>
        <authorList>
            <person name="Koch H."/>
            <person name="Lucker S."/>
            <person name="Albertsen M."/>
            <person name="Kitzinger K."/>
            <person name="Herbold C."/>
            <person name="Spieck E."/>
            <person name="Nielsen P.H."/>
            <person name="Wagner M."/>
            <person name="Daims H."/>
        </authorList>
    </citation>
    <scope>NUCLEOTIDE SEQUENCE [LARGE SCALE GENOMIC DNA]</scope>
    <source>
        <strain evidence="3 4">NSP M-1</strain>
    </source>
</reference>
<evidence type="ECO:0000256" key="1">
    <source>
        <dbReference type="SAM" id="MobiDB-lite"/>
    </source>
</evidence>
<feature type="region of interest" description="Disordered" evidence="1">
    <location>
        <begin position="59"/>
        <end position="82"/>
    </location>
</feature>
<dbReference type="KEGG" id="nmv:NITMOv2_2677"/>
<evidence type="ECO:0000313" key="4">
    <source>
        <dbReference type="Proteomes" id="UP000069205"/>
    </source>
</evidence>
<gene>
    <name evidence="3" type="ORF">NITMOv2_2677</name>
</gene>
<dbReference type="Proteomes" id="UP000069205">
    <property type="component" value="Chromosome"/>
</dbReference>
<dbReference type="EMBL" id="CP011801">
    <property type="protein sequence ID" value="ALA59089.1"/>
    <property type="molecule type" value="Genomic_DNA"/>
</dbReference>
<dbReference type="RefSeq" id="WP_145976310.1">
    <property type="nucleotide sequence ID" value="NZ_CP011801.1"/>
</dbReference>
<organism evidence="3 4">
    <name type="scientific">Nitrospira moscoviensis</name>
    <dbReference type="NCBI Taxonomy" id="42253"/>
    <lineage>
        <taxon>Bacteria</taxon>
        <taxon>Pseudomonadati</taxon>
        <taxon>Nitrospirota</taxon>
        <taxon>Nitrospiria</taxon>
        <taxon>Nitrospirales</taxon>
        <taxon>Nitrospiraceae</taxon>
        <taxon>Nitrospira</taxon>
    </lineage>
</organism>
<dbReference type="PATRIC" id="fig|42253.5.peg.2648"/>
<accession>A0A0K2GE08</accession>
<dbReference type="InterPro" id="IPR012869">
    <property type="entry name" value="RHH_5"/>
</dbReference>
<protein>
    <recommendedName>
        <fullName evidence="2">CopG-like ribbon-helix-helix domain-containing protein</fullName>
    </recommendedName>
</protein>
<proteinExistence type="predicted"/>
<sequence>MAAASPRVHVVLDEPIYEGLRRWARREGIPLSLKVRDLVKDALEAEEDRLLSQLADRRSATFDKKNSRTHTQTWGLPKRSRH</sequence>
<dbReference type="OrthoDB" id="5642944at2"/>
<feature type="domain" description="CopG-like ribbon-helix-helix" evidence="2">
    <location>
        <begin position="5"/>
        <end position="47"/>
    </location>
</feature>
<evidence type="ECO:0000259" key="2">
    <source>
        <dbReference type="Pfam" id="PF07878"/>
    </source>
</evidence>
<dbReference type="Pfam" id="PF07878">
    <property type="entry name" value="RHH_5"/>
    <property type="match status" value="1"/>
</dbReference>